<evidence type="ECO:0000256" key="3">
    <source>
        <dbReference type="ARBA" id="ARBA00022692"/>
    </source>
</evidence>
<evidence type="ECO:0000256" key="13">
    <source>
        <dbReference type="SAM" id="SignalP"/>
    </source>
</evidence>
<name>A0A8B7V1W5_CASCN</name>
<evidence type="ECO:0000256" key="12">
    <source>
        <dbReference type="SAM" id="MobiDB-lite"/>
    </source>
</evidence>
<keyword evidence="2" id="KW-1003">Cell membrane</keyword>
<dbReference type="Gene3D" id="2.60.40.10">
    <property type="entry name" value="Immunoglobulins"/>
    <property type="match status" value="1"/>
</dbReference>
<evidence type="ECO:0000256" key="6">
    <source>
        <dbReference type="ARBA" id="ARBA00022989"/>
    </source>
</evidence>
<organism evidence="14">
    <name type="scientific">Castor canadensis</name>
    <name type="common">American beaver</name>
    <dbReference type="NCBI Taxonomy" id="51338"/>
    <lineage>
        <taxon>Eukaryota</taxon>
        <taxon>Metazoa</taxon>
        <taxon>Chordata</taxon>
        <taxon>Craniata</taxon>
        <taxon>Vertebrata</taxon>
        <taxon>Euteleostomi</taxon>
        <taxon>Mammalia</taxon>
        <taxon>Eutheria</taxon>
        <taxon>Euarchontoglires</taxon>
        <taxon>Glires</taxon>
        <taxon>Rodentia</taxon>
        <taxon>Castorimorpha</taxon>
        <taxon>Castoridae</taxon>
        <taxon>Castor</taxon>
    </lineage>
</organism>
<dbReference type="CTD" id="259197"/>
<dbReference type="RefSeq" id="XP_020025277.1">
    <property type="nucleotide sequence ID" value="XM_020169688.1"/>
</dbReference>
<evidence type="ECO:0000256" key="5">
    <source>
        <dbReference type="ARBA" id="ARBA00022859"/>
    </source>
</evidence>
<keyword evidence="7" id="KW-0472">Membrane</keyword>
<dbReference type="GO" id="GO:0002429">
    <property type="term" value="P:immune response-activating cell surface receptor signaling pathway"/>
    <property type="evidence" value="ECO:0007669"/>
    <property type="project" value="InterPro"/>
</dbReference>
<dbReference type="OrthoDB" id="9950892at2759"/>
<keyword evidence="3" id="KW-0812">Transmembrane</keyword>
<keyword evidence="8" id="KW-1015">Disulfide bond</keyword>
<dbReference type="GO" id="GO:0030101">
    <property type="term" value="P:natural killer cell activation"/>
    <property type="evidence" value="ECO:0007669"/>
    <property type="project" value="TreeGrafter"/>
</dbReference>
<evidence type="ECO:0000313" key="14">
    <source>
        <dbReference type="RefSeq" id="XP_020025277.1"/>
    </source>
</evidence>
<protein>
    <submittedName>
        <fullName evidence="14">Natural cytotoxicity triggering receptor 3 isoform X5</fullName>
    </submittedName>
</protein>
<dbReference type="InterPro" id="IPR043226">
    <property type="entry name" value="NCR3"/>
</dbReference>
<keyword evidence="9 14" id="KW-0675">Receptor</keyword>
<dbReference type="AlphaFoldDB" id="A0A8B7V1W5"/>
<dbReference type="InterPro" id="IPR013783">
    <property type="entry name" value="Ig-like_fold"/>
</dbReference>
<evidence type="ECO:0000256" key="1">
    <source>
        <dbReference type="ARBA" id="ARBA00004251"/>
    </source>
</evidence>
<evidence type="ECO:0000256" key="7">
    <source>
        <dbReference type="ARBA" id="ARBA00023136"/>
    </source>
</evidence>
<keyword evidence="11" id="KW-0393">Immunoglobulin domain</keyword>
<sequence length="168" mass="18654">MAWTLSLIFIMVYAGSCALWVCQLPEIHTQEGTTTLLPCSFNASQGTLAIGSVTWYRDKVALGKEDLFRQRPSWCSSFELDSMPSASSLWPWVAPSITKANVSSRVRGNGRDGRGSKRAEGGKDRHQEDNSFRTAVLRGSCHLSHQATVILEYNVLLGEPPRRDSRPQ</sequence>
<reference evidence="14" key="1">
    <citation type="submission" date="2025-08" db="UniProtKB">
        <authorList>
            <consortium name="RefSeq"/>
        </authorList>
    </citation>
    <scope>IDENTIFICATION</scope>
    <source>
        <tissue evidence="14">Leukocyte</tissue>
    </source>
</reference>
<dbReference type="PANTHER" id="PTHR47904:SF1">
    <property type="entry name" value="NATURAL CYTOTOXICITY TRIGGERING RECEPTOR 3"/>
    <property type="match status" value="1"/>
</dbReference>
<evidence type="ECO:0000256" key="10">
    <source>
        <dbReference type="ARBA" id="ARBA00023180"/>
    </source>
</evidence>
<gene>
    <name evidence="14" type="primary">Ncr3</name>
</gene>
<dbReference type="GO" id="GO:0005886">
    <property type="term" value="C:plasma membrane"/>
    <property type="evidence" value="ECO:0007669"/>
    <property type="project" value="UniProtKB-SubCell"/>
</dbReference>
<evidence type="ECO:0000256" key="2">
    <source>
        <dbReference type="ARBA" id="ARBA00022475"/>
    </source>
</evidence>
<dbReference type="PANTHER" id="PTHR47904">
    <property type="entry name" value="NATURAL CYTOTOXICITY TRIGGERING RECEPTOR 3"/>
    <property type="match status" value="1"/>
</dbReference>
<evidence type="ECO:0000256" key="8">
    <source>
        <dbReference type="ARBA" id="ARBA00023157"/>
    </source>
</evidence>
<dbReference type="GO" id="GO:0045954">
    <property type="term" value="P:positive regulation of natural killer cell mediated cytotoxicity"/>
    <property type="evidence" value="ECO:0007669"/>
    <property type="project" value="InterPro"/>
</dbReference>
<feature type="signal peptide" evidence="13">
    <location>
        <begin position="1"/>
        <end position="18"/>
    </location>
</feature>
<feature type="chain" id="PRO_5034458215" evidence="13">
    <location>
        <begin position="19"/>
        <end position="168"/>
    </location>
</feature>
<keyword evidence="5" id="KW-0391">Immunity</keyword>
<comment type="subcellular location">
    <subcellularLocation>
        <location evidence="1">Cell membrane</location>
        <topology evidence="1">Single-pass type I membrane protein</topology>
    </subcellularLocation>
</comment>
<feature type="compositionally biased region" description="Basic and acidic residues" evidence="12">
    <location>
        <begin position="109"/>
        <end position="131"/>
    </location>
</feature>
<proteinExistence type="predicted"/>
<evidence type="ECO:0000256" key="4">
    <source>
        <dbReference type="ARBA" id="ARBA00022729"/>
    </source>
</evidence>
<keyword evidence="6" id="KW-1133">Transmembrane helix</keyword>
<evidence type="ECO:0000256" key="11">
    <source>
        <dbReference type="ARBA" id="ARBA00023319"/>
    </source>
</evidence>
<keyword evidence="4 13" id="KW-0732">Signal</keyword>
<evidence type="ECO:0000256" key="9">
    <source>
        <dbReference type="ARBA" id="ARBA00023170"/>
    </source>
</evidence>
<keyword evidence="10" id="KW-0325">Glycoprotein</keyword>
<accession>A0A8B7V1W5</accession>
<feature type="region of interest" description="Disordered" evidence="12">
    <location>
        <begin position="103"/>
        <end position="131"/>
    </location>
</feature>